<dbReference type="GO" id="GO:0006355">
    <property type="term" value="P:regulation of DNA-templated transcription"/>
    <property type="evidence" value="ECO:0007669"/>
    <property type="project" value="InterPro"/>
</dbReference>
<dbReference type="InterPro" id="IPR027417">
    <property type="entry name" value="P-loop_NTPase"/>
</dbReference>
<dbReference type="InterPro" id="IPR000700">
    <property type="entry name" value="PAS-assoc_C"/>
</dbReference>
<dbReference type="InterPro" id="IPR000014">
    <property type="entry name" value="PAS"/>
</dbReference>
<evidence type="ECO:0000256" key="1">
    <source>
        <dbReference type="ARBA" id="ARBA00022741"/>
    </source>
</evidence>
<dbReference type="GO" id="GO:0043565">
    <property type="term" value="F:sequence-specific DNA binding"/>
    <property type="evidence" value="ECO:0007669"/>
    <property type="project" value="InterPro"/>
</dbReference>
<protein>
    <submittedName>
        <fullName evidence="9">RNA polymerase sigma factor 54 interaction domain protein</fullName>
        <ecNumber evidence="9">2.7.3.-</ecNumber>
    </submittedName>
</protein>
<dbReference type="PANTHER" id="PTHR32071:SF113">
    <property type="entry name" value="ALGINATE BIOSYNTHESIS TRANSCRIPTIONAL REGULATORY PROTEIN ALGB"/>
    <property type="match status" value="1"/>
</dbReference>
<evidence type="ECO:0000313" key="9">
    <source>
        <dbReference type="EMBL" id="CAA7603307.1"/>
    </source>
</evidence>
<dbReference type="Pfam" id="PF13426">
    <property type="entry name" value="PAS_9"/>
    <property type="match status" value="1"/>
</dbReference>
<dbReference type="InterPro" id="IPR035965">
    <property type="entry name" value="PAS-like_dom_sf"/>
</dbReference>
<proteinExistence type="predicted"/>
<dbReference type="PROSITE" id="PS50045">
    <property type="entry name" value="SIGMA54_INTERACT_4"/>
    <property type="match status" value="1"/>
</dbReference>
<sequence length="437" mass="49737">MNPKSIDFEGILNSISEGVFTVDTEMNITTFNRAAEKITGYLGDEAIGKKCYQLLKGSHCCGENCLMRNVVRDGEKGYSTDVMIINRDGFPIPVEISVMPLLNKDGHIIGGFEILSDQREIASARQRAYKRDVFQNIVGKDHKMQEIYELIEAVAPHHSSVLIMGESGTGKELVAQAIHYLSNRRDKPFVKVNTATLSSTLVESELFGHERGAFTGASTTHQGRFELADKGTIFLDEIGEISLEVQSKLLRVLQEGEFERVGGKKTNKVDTRVIAATNRNLVEDIKNGRFRSDLFYRLNVFPIKLPPLRERQNDIPLLIDHFIHRFNAYFQTPKKGMARDALDFLMQYNYPGNIRELENAIEYAFIRGRGDYVLLRDLPPDMFEQSKIITELSYLKDWEKHHIEVILEQCGGNKQKAAKLLGIARKTLYNKIREYKI</sequence>
<dbReference type="CDD" id="cd00130">
    <property type="entry name" value="PAS"/>
    <property type="match status" value="1"/>
</dbReference>
<keyword evidence="1" id="KW-0547">Nucleotide-binding</keyword>
<dbReference type="Pfam" id="PF00158">
    <property type="entry name" value="Sigma54_activat"/>
    <property type="match status" value="1"/>
</dbReference>
<dbReference type="SMART" id="SM00091">
    <property type="entry name" value="PAS"/>
    <property type="match status" value="1"/>
</dbReference>
<dbReference type="GO" id="GO:0005524">
    <property type="term" value="F:ATP binding"/>
    <property type="evidence" value="ECO:0007669"/>
    <property type="project" value="UniProtKB-KW"/>
</dbReference>
<keyword evidence="2" id="KW-0067">ATP-binding</keyword>
<evidence type="ECO:0000259" key="6">
    <source>
        <dbReference type="PROSITE" id="PS50045"/>
    </source>
</evidence>
<dbReference type="FunFam" id="3.40.50.300:FF:000006">
    <property type="entry name" value="DNA-binding transcriptional regulator NtrC"/>
    <property type="match status" value="1"/>
</dbReference>
<gene>
    <name evidence="9" type="ORF">DEACI_4130</name>
</gene>
<dbReference type="InterPro" id="IPR025944">
    <property type="entry name" value="Sigma_54_int_dom_CS"/>
</dbReference>
<dbReference type="PROSITE" id="PS50113">
    <property type="entry name" value="PAC"/>
    <property type="match status" value="1"/>
</dbReference>
<dbReference type="KEGG" id="aacx:DEACI_4130"/>
<dbReference type="InterPro" id="IPR025943">
    <property type="entry name" value="Sigma_54_int_dom_ATP-bd_2"/>
</dbReference>
<feature type="domain" description="PAS" evidence="7">
    <location>
        <begin position="4"/>
        <end position="49"/>
    </location>
</feature>
<dbReference type="SUPFAM" id="SSF52540">
    <property type="entry name" value="P-loop containing nucleoside triphosphate hydrolases"/>
    <property type="match status" value="1"/>
</dbReference>
<dbReference type="InterPro" id="IPR002197">
    <property type="entry name" value="HTH_Fis"/>
</dbReference>
<reference evidence="9" key="1">
    <citation type="submission" date="2020-01" db="EMBL/GenBank/DDBJ databases">
        <authorList>
            <person name="Hornung B."/>
        </authorList>
    </citation>
    <scope>NUCLEOTIDE SEQUENCE</scope>
    <source>
        <strain evidence="9">PacBioINE</strain>
    </source>
</reference>
<dbReference type="PROSITE" id="PS00675">
    <property type="entry name" value="SIGMA54_INTERACT_1"/>
    <property type="match status" value="1"/>
</dbReference>
<dbReference type="SUPFAM" id="SSF46689">
    <property type="entry name" value="Homeodomain-like"/>
    <property type="match status" value="1"/>
</dbReference>
<keyword evidence="4" id="KW-0238">DNA-binding</keyword>
<dbReference type="Gene3D" id="3.40.50.300">
    <property type="entry name" value="P-loop containing nucleotide triphosphate hydrolases"/>
    <property type="match status" value="1"/>
</dbReference>
<keyword evidence="3" id="KW-0805">Transcription regulation</keyword>
<dbReference type="EC" id="2.7.3.-" evidence="9"/>
<evidence type="ECO:0000256" key="5">
    <source>
        <dbReference type="ARBA" id="ARBA00023163"/>
    </source>
</evidence>
<dbReference type="InterPro" id="IPR058031">
    <property type="entry name" value="AAA_lid_NorR"/>
</dbReference>
<dbReference type="InterPro" id="IPR009057">
    <property type="entry name" value="Homeodomain-like_sf"/>
</dbReference>
<dbReference type="AlphaFoldDB" id="A0A8S0Y0M9"/>
<name>A0A8S0Y0M9_9FIRM</name>
<keyword evidence="5" id="KW-0804">Transcription</keyword>
<evidence type="ECO:0000256" key="4">
    <source>
        <dbReference type="ARBA" id="ARBA00023125"/>
    </source>
</evidence>
<dbReference type="Pfam" id="PF02954">
    <property type="entry name" value="HTH_8"/>
    <property type="match status" value="1"/>
</dbReference>
<organism evidence="9">
    <name type="scientific">Acididesulfobacillus acetoxydans</name>
    <dbReference type="NCBI Taxonomy" id="1561005"/>
    <lineage>
        <taxon>Bacteria</taxon>
        <taxon>Bacillati</taxon>
        <taxon>Bacillota</taxon>
        <taxon>Clostridia</taxon>
        <taxon>Eubacteriales</taxon>
        <taxon>Peptococcaceae</taxon>
        <taxon>Acididesulfobacillus</taxon>
    </lineage>
</organism>
<dbReference type="CDD" id="cd00009">
    <property type="entry name" value="AAA"/>
    <property type="match status" value="1"/>
</dbReference>
<dbReference type="GO" id="GO:0016740">
    <property type="term" value="F:transferase activity"/>
    <property type="evidence" value="ECO:0007669"/>
    <property type="project" value="UniProtKB-KW"/>
</dbReference>
<dbReference type="Pfam" id="PF25601">
    <property type="entry name" value="AAA_lid_14"/>
    <property type="match status" value="1"/>
</dbReference>
<dbReference type="PANTHER" id="PTHR32071">
    <property type="entry name" value="TRANSCRIPTIONAL REGULATORY PROTEIN"/>
    <property type="match status" value="1"/>
</dbReference>
<dbReference type="InterPro" id="IPR025662">
    <property type="entry name" value="Sigma_54_int_dom_ATP-bd_1"/>
</dbReference>
<dbReference type="SUPFAM" id="SSF55785">
    <property type="entry name" value="PYP-like sensor domain (PAS domain)"/>
    <property type="match status" value="1"/>
</dbReference>
<feature type="domain" description="Sigma-54 factor interaction" evidence="6">
    <location>
        <begin position="137"/>
        <end position="366"/>
    </location>
</feature>
<evidence type="ECO:0000256" key="3">
    <source>
        <dbReference type="ARBA" id="ARBA00023015"/>
    </source>
</evidence>
<dbReference type="Gene3D" id="1.10.8.60">
    <property type="match status" value="1"/>
</dbReference>
<dbReference type="Proteomes" id="UP000836597">
    <property type="component" value="Chromosome"/>
</dbReference>
<dbReference type="PROSITE" id="PS50112">
    <property type="entry name" value="PAS"/>
    <property type="match status" value="1"/>
</dbReference>
<evidence type="ECO:0000256" key="2">
    <source>
        <dbReference type="ARBA" id="ARBA00022840"/>
    </source>
</evidence>
<evidence type="ECO:0000259" key="8">
    <source>
        <dbReference type="PROSITE" id="PS50113"/>
    </source>
</evidence>
<dbReference type="SMART" id="SM00382">
    <property type="entry name" value="AAA"/>
    <property type="match status" value="1"/>
</dbReference>
<dbReference type="PROSITE" id="PS00688">
    <property type="entry name" value="SIGMA54_INTERACT_3"/>
    <property type="match status" value="1"/>
</dbReference>
<dbReference type="InterPro" id="IPR002078">
    <property type="entry name" value="Sigma_54_int"/>
</dbReference>
<dbReference type="RefSeq" id="WP_240986542.1">
    <property type="nucleotide sequence ID" value="NZ_LR746496.1"/>
</dbReference>
<feature type="domain" description="PAC" evidence="8">
    <location>
        <begin position="78"/>
        <end position="130"/>
    </location>
</feature>
<keyword evidence="9" id="KW-0808">Transferase</keyword>
<dbReference type="PROSITE" id="PS00676">
    <property type="entry name" value="SIGMA54_INTERACT_2"/>
    <property type="match status" value="1"/>
</dbReference>
<dbReference type="PRINTS" id="PR01590">
    <property type="entry name" value="HTHFIS"/>
</dbReference>
<dbReference type="Gene3D" id="1.10.10.60">
    <property type="entry name" value="Homeodomain-like"/>
    <property type="match status" value="1"/>
</dbReference>
<dbReference type="Gene3D" id="3.30.450.20">
    <property type="entry name" value="PAS domain"/>
    <property type="match status" value="1"/>
</dbReference>
<dbReference type="NCBIfam" id="TIGR00229">
    <property type="entry name" value="sensory_box"/>
    <property type="match status" value="1"/>
</dbReference>
<accession>A0A8S0Y0M9</accession>
<dbReference type="InterPro" id="IPR003593">
    <property type="entry name" value="AAA+_ATPase"/>
</dbReference>
<dbReference type="EMBL" id="LR746496">
    <property type="protein sequence ID" value="CAA7603307.1"/>
    <property type="molecule type" value="Genomic_DNA"/>
</dbReference>
<evidence type="ECO:0000259" key="7">
    <source>
        <dbReference type="PROSITE" id="PS50112"/>
    </source>
</evidence>